<dbReference type="Proteomes" id="UP000600071">
    <property type="component" value="Unassembled WGS sequence"/>
</dbReference>
<protein>
    <submittedName>
        <fullName evidence="1">Uncharacterized protein</fullName>
    </submittedName>
</protein>
<proteinExistence type="predicted"/>
<reference evidence="1" key="1">
    <citation type="journal article" date="2020" name="ISME J.">
        <title>Gammaproteobacteria mediating utilization of methyl-, sulfur- and petroleum organic compounds in deep ocean hydrothermal plumes.</title>
        <authorList>
            <person name="Zhou Z."/>
            <person name="Liu Y."/>
            <person name="Pan J."/>
            <person name="Cron B.R."/>
            <person name="Toner B.M."/>
            <person name="Anantharaman K."/>
            <person name="Breier J.A."/>
            <person name="Dick G.J."/>
            <person name="Li M."/>
        </authorList>
    </citation>
    <scope>NUCLEOTIDE SEQUENCE</scope>
    <source>
        <strain evidence="1">SZUA-1523</strain>
    </source>
</reference>
<gene>
    <name evidence="1" type="ORF">EYH50_00120</name>
</gene>
<comment type="caution">
    <text evidence="1">The sequence shown here is derived from an EMBL/GenBank/DDBJ whole genome shotgun (WGS) entry which is preliminary data.</text>
</comment>
<dbReference type="InterPro" id="IPR036390">
    <property type="entry name" value="WH_DNA-bd_sf"/>
</dbReference>
<sequence length="103" mass="11573">MQGRPNNLGLAETIYWTSLLPHVSKKVRVAPMNGIEKALVDLLSRSKAALTFDEIYEALLNVGINAQKKAVREALAGLIRNGIVTREPDYERKKMVFRVAEKH</sequence>
<dbReference type="SUPFAM" id="SSF46785">
    <property type="entry name" value="Winged helix' DNA-binding domain"/>
    <property type="match status" value="1"/>
</dbReference>
<evidence type="ECO:0000313" key="1">
    <source>
        <dbReference type="EMBL" id="HIQ23443.1"/>
    </source>
</evidence>
<dbReference type="EMBL" id="DQVR01000003">
    <property type="protein sequence ID" value="HIQ23443.1"/>
    <property type="molecule type" value="Genomic_DNA"/>
</dbReference>
<evidence type="ECO:0000313" key="2">
    <source>
        <dbReference type="Proteomes" id="UP000600071"/>
    </source>
</evidence>
<accession>A0A833E8Q9</accession>
<name>A0A833E8Q9_9CREN</name>
<dbReference type="AlphaFoldDB" id="A0A833E8Q9"/>
<organism evidence="1 2">
    <name type="scientific">Pyrodictium delaneyi</name>
    <dbReference type="NCBI Taxonomy" id="1273541"/>
    <lineage>
        <taxon>Archaea</taxon>
        <taxon>Thermoproteota</taxon>
        <taxon>Thermoprotei</taxon>
        <taxon>Desulfurococcales</taxon>
        <taxon>Pyrodictiaceae</taxon>
        <taxon>Pyrodictium</taxon>
    </lineage>
</organism>